<evidence type="ECO:0000313" key="1">
    <source>
        <dbReference type="EMBL" id="TDN78967.1"/>
    </source>
</evidence>
<sequence length="174" mass="19097">MPLKLSLVALAVLQSAAIVPSTPDLGQAAGRCRPDETGPAFIVNVAGLRDQVGRLKLEVYPANDDDFLEDDNILISAGKTFRRVEVPVPRTENPELCIRVPRPGRYSLALLHDRNSDRRFNWRRDGIGFAGNPRLGFSQPDAEEAVAVAGSGRTKITIVLNYLRGLRLRPLEGD</sequence>
<evidence type="ECO:0000313" key="2">
    <source>
        <dbReference type="Proteomes" id="UP000295493"/>
    </source>
</evidence>
<comment type="caution">
    <text evidence="1">The sequence shown here is derived from an EMBL/GenBank/DDBJ whole genome shotgun (WGS) entry which is preliminary data.</text>
</comment>
<dbReference type="Pfam" id="PF09912">
    <property type="entry name" value="DUF2141"/>
    <property type="match status" value="1"/>
</dbReference>
<dbReference type="EMBL" id="SNWD01000014">
    <property type="protein sequence ID" value="TDN78967.1"/>
    <property type="molecule type" value="Genomic_DNA"/>
</dbReference>
<keyword evidence="2" id="KW-1185">Reference proteome</keyword>
<dbReference type="InterPro" id="IPR018673">
    <property type="entry name" value="DUF2141"/>
</dbReference>
<organism evidence="1 2">
    <name type="scientific">Stakelama pacifica</name>
    <dbReference type="NCBI Taxonomy" id="517720"/>
    <lineage>
        <taxon>Bacteria</taxon>
        <taxon>Pseudomonadati</taxon>
        <taxon>Pseudomonadota</taxon>
        <taxon>Alphaproteobacteria</taxon>
        <taxon>Sphingomonadales</taxon>
        <taxon>Sphingomonadaceae</taxon>
        <taxon>Stakelama</taxon>
    </lineage>
</organism>
<proteinExistence type="predicted"/>
<dbReference type="RefSeq" id="WP_188656453.1">
    <property type="nucleotide sequence ID" value="NZ_BMLU01000013.1"/>
</dbReference>
<reference evidence="1 2" key="1">
    <citation type="submission" date="2019-03" db="EMBL/GenBank/DDBJ databases">
        <title>Genomic Encyclopedia of Type Strains, Phase IV (KMG-IV): sequencing the most valuable type-strain genomes for metagenomic binning, comparative biology and taxonomic classification.</title>
        <authorList>
            <person name="Goeker M."/>
        </authorList>
    </citation>
    <scope>NUCLEOTIDE SEQUENCE [LARGE SCALE GENOMIC DNA]</scope>
    <source>
        <strain evidence="1 2">DSM 25059</strain>
    </source>
</reference>
<protein>
    <submittedName>
        <fullName evidence="1">Uncharacterized protein (DUF2141 family)</fullName>
    </submittedName>
</protein>
<dbReference type="AlphaFoldDB" id="A0A4R6FD14"/>
<gene>
    <name evidence="1" type="ORF">EV664_1143</name>
</gene>
<name>A0A4R6FD14_9SPHN</name>
<accession>A0A4R6FD14</accession>
<dbReference type="Proteomes" id="UP000295493">
    <property type="component" value="Unassembled WGS sequence"/>
</dbReference>